<proteinExistence type="predicted"/>
<reference evidence="2" key="1">
    <citation type="submission" date="2016-06" db="EMBL/GenBank/DDBJ databases">
        <authorList>
            <person name="Varghese N."/>
            <person name="Submissions Spin"/>
        </authorList>
    </citation>
    <scope>NUCLEOTIDE SEQUENCE [LARGE SCALE GENOMIC DNA]</scope>
    <source>
        <strain evidence="2">DSM 43909</strain>
    </source>
</reference>
<keyword evidence="2" id="KW-1185">Reference proteome</keyword>
<sequence>MVMPNQPTNDRYQQDANRIWPAAVAAESPVQPPYREARRSRPLSWAELNALPAGTSTRHGLNTR</sequence>
<protein>
    <recommendedName>
        <fullName evidence="3">DNA repair protein</fullName>
    </recommendedName>
</protein>
<accession>A0A1C4ZKC9</accession>
<gene>
    <name evidence="1" type="ORF">GA0074695_5711</name>
</gene>
<evidence type="ECO:0000313" key="1">
    <source>
        <dbReference type="EMBL" id="SCF33244.1"/>
    </source>
</evidence>
<dbReference type="EMBL" id="LT607411">
    <property type="protein sequence ID" value="SCF33244.1"/>
    <property type="molecule type" value="Genomic_DNA"/>
</dbReference>
<evidence type="ECO:0008006" key="3">
    <source>
        <dbReference type="Google" id="ProtNLM"/>
    </source>
</evidence>
<name>A0A1C4ZKC9_MICVI</name>
<organism evidence="1 2">
    <name type="scientific">Micromonospora viridifaciens</name>
    <dbReference type="NCBI Taxonomy" id="1881"/>
    <lineage>
        <taxon>Bacteria</taxon>
        <taxon>Bacillati</taxon>
        <taxon>Actinomycetota</taxon>
        <taxon>Actinomycetes</taxon>
        <taxon>Micromonosporales</taxon>
        <taxon>Micromonosporaceae</taxon>
        <taxon>Micromonospora</taxon>
    </lineage>
</organism>
<dbReference type="AlphaFoldDB" id="A0A1C4ZKC9"/>
<evidence type="ECO:0000313" key="2">
    <source>
        <dbReference type="Proteomes" id="UP000198242"/>
    </source>
</evidence>
<dbReference type="Proteomes" id="UP000198242">
    <property type="component" value="Chromosome I"/>
</dbReference>